<dbReference type="AlphaFoldDB" id="A0A7X5Y168"/>
<proteinExistence type="predicted"/>
<evidence type="ECO:0000313" key="3">
    <source>
        <dbReference type="Proteomes" id="UP000531251"/>
    </source>
</evidence>
<keyword evidence="1" id="KW-0472">Membrane</keyword>
<evidence type="ECO:0000313" key="2">
    <source>
        <dbReference type="EMBL" id="NJB98710.1"/>
    </source>
</evidence>
<feature type="transmembrane region" description="Helical" evidence="1">
    <location>
        <begin position="280"/>
        <end position="297"/>
    </location>
</feature>
<keyword evidence="3" id="KW-1185">Reference proteome</keyword>
<comment type="caution">
    <text evidence="2">The sequence shown here is derived from an EMBL/GenBank/DDBJ whole genome shotgun (WGS) entry which is preliminary data.</text>
</comment>
<dbReference type="RefSeq" id="WP_125976329.1">
    <property type="nucleotide sequence ID" value="NZ_BAAADY010000018.1"/>
</dbReference>
<reference evidence="2 3" key="1">
    <citation type="submission" date="2020-03" db="EMBL/GenBank/DDBJ databases">
        <title>Genomic Encyclopedia of Type Strains, Phase IV (KMG-IV): sequencing the most valuable type-strain genomes for metagenomic binning, comparative biology and taxonomic classification.</title>
        <authorList>
            <person name="Goeker M."/>
        </authorList>
    </citation>
    <scope>NUCLEOTIDE SEQUENCE [LARGE SCALE GENOMIC DNA]</scope>
    <source>
        <strain evidence="2 3">DSM 7225</strain>
    </source>
</reference>
<accession>A0A7X5Y168</accession>
<dbReference type="PRINTS" id="PR01036">
    <property type="entry name" value="TCRTETB"/>
</dbReference>
<evidence type="ECO:0008006" key="4">
    <source>
        <dbReference type="Google" id="ProtNLM"/>
    </source>
</evidence>
<dbReference type="EMBL" id="JAATJB010000010">
    <property type="protein sequence ID" value="NJB98710.1"/>
    <property type="molecule type" value="Genomic_DNA"/>
</dbReference>
<feature type="transmembrane region" description="Helical" evidence="1">
    <location>
        <begin position="133"/>
        <end position="151"/>
    </location>
</feature>
<feature type="transmembrane region" description="Helical" evidence="1">
    <location>
        <begin position="163"/>
        <end position="185"/>
    </location>
</feature>
<dbReference type="Proteomes" id="UP000531251">
    <property type="component" value="Unassembled WGS sequence"/>
</dbReference>
<protein>
    <recommendedName>
        <fullName evidence="4">Lysylphosphatidylglycerol synthase-like protein</fullName>
    </recommendedName>
</protein>
<feature type="transmembrane region" description="Helical" evidence="1">
    <location>
        <begin position="59"/>
        <end position="79"/>
    </location>
</feature>
<feature type="transmembrane region" description="Helical" evidence="1">
    <location>
        <begin position="23"/>
        <end position="43"/>
    </location>
</feature>
<gene>
    <name evidence="2" type="ORF">GGR89_003047</name>
</gene>
<keyword evidence="1" id="KW-1133">Transmembrane helix</keyword>
<organism evidence="2 3">
    <name type="scientific">Sphingomonas trueperi</name>
    <dbReference type="NCBI Taxonomy" id="53317"/>
    <lineage>
        <taxon>Bacteria</taxon>
        <taxon>Pseudomonadati</taxon>
        <taxon>Pseudomonadota</taxon>
        <taxon>Alphaproteobacteria</taxon>
        <taxon>Sphingomonadales</taxon>
        <taxon>Sphingomonadaceae</taxon>
        <taxon>Sphingomonas</taxon>
    </lineage>
</organism>
<sequence>MKSPVQAVRTAYASLSTTTRERLLAIIGLAFSAAILVAVFWQLDGIDFSVLTQTPTNPLFWLCFVATYVLSPFMDWLILRRIWGLGAAAFPALLRKQAANEVVLGYSGDAQLYVWARRTLGPEGRPFETLRDVAVTSALAGNLVTLAMLVLNAPIVHGLAKGALFTTLLISTATIVLSSLAIFFFRRFVFALPPRQLAVTIGIHTARILLSLVLTALLWKLLLPSVSVAALFLVGTLRMMMSRLPFVPAREALLAPLIVALLGDAAGLAGAVLFVATLMLAAHVVVGGVSALADFVARPRPRLA</sequence>
<keyword evidence="1" id="KW-0812">Transmembrane</keyword>
<name>A0A7X5Y168_9SPHN</name>
<evidence type="ECO:0000256" key="1">
    <source>
        <dbReference type="SAM" id="Phobius"/>
    </source>
</evidence>